<dbReference type="SMART" id="SM00494">
    <property type="entry name" value="ChtBD2"/>
    <property type="match status" value="1"/>
</dbReference>
<evidence type="ECO:0000256" key="3">
    <source>
        <dbReference type="ARBA" id="ARBA00012729"/>
    </source>
</evidence>
<feature type="domain" description="GH18" evidence="14">
    <location>
        <begin position="22"/>
        <end position="397"/>
    </location>
</feature>
<dbReference type="GO" id="GO:0000272">
    <property type="term" value="P:polysaccharide catabolic process"/>
    <property type="evidence" value="ECO:0007669"/>
    <property type="project" value="UniProtKB-KW"/>
</dbReference>
<dbReference type="InterPro" id="IPR001223">
    <property type="entry name" value="Glyco_hydro18_cat"/>
</dbReference>
<evidence type="ECO:0000256" key="4">
    <source>
        <dbReference type="ARBA" id="ARBA00022669"/>
    </source>
</evidence>
<dbReference type="FunFam" id="3.10.50.10:FF:000001">
    <property type="entry name" value="Chitinase 3-like 1"/>
    <property type="match status" value="1"/>
</dbReference>
<dbReference type="EC" id="3.2.1.14" evidence="3"/>
<protein>
    <recommendedName>
        <fullName evidence="3">chitinase</fullName>
        <ecNumber evidence="3">3.2.1.14</ecNumber>
    </recommendedName>
</protein>
<evidence type="ECO:0000256" key="6">
    <source>
        <dbReference type="ARBA" id="ARBA00022801"/>
    </source>
</evidence>
<keyword evidence="10" id="KW-0119">Carbohydrate metabolism</keyword>
<keyword evidence="7" id="KW-0146">Chitin degradation</keyword>
<name>C3Z1I5_BRAFL</name>
<comment type="catalytic activity">
    <reaction evidence="1">
        <text>Random endo-hydrolysis of N-acetyl-beta-D-glucosaminide (1-&gt;4)-beta-linkages in chitin and chitodextrins.</text>
        <dbReference type="EC" id="3.2.1.14"/>
    </reaction>
</comment>
<dbReference type="FunFam" id="3.20.20.80:FF:000007">
    <property type="entry name" value="Acidic mammalian chitinase"/>
    <property type="match status" value="1"/>
</dbReference>
<keyword evidence="8" id="KW-1015">Disulfide bond</keyword>
<dbReference type="InterPro" id="IPR001579">
    <property type="entry name" value="Glyco_hydro_18_chit_AS"/>
</dbReference>
<feature type="chain" id="PRO_5002936204" description="chitinase" evidence="12">
    <location>
        <begin position="22"/>
        <end position="490"/>
    </location>
</feature>
<dbReference type="STRING" id="7739.C3Z1I5"/>
<evidence type="ECO:0000256" key="5">
    <source>
        <dbReference type="ARBA" id="ARBA00022729"/>
    </source>
</evidence>
<gene>
    <name evidence="15" type="ORF">BRAFLDRAFT_281651</name>
</gene>
<dbReference type="GO" id="GO:0006032">
    <property type="term" value="P:chitin catabolic process"/>
    <property type="evidence" value="ECO:0007669"/>
    <property type="project" value="UniProtKB-KW"/>
</dbReference>
<feature type="signal peptide" evidence="12">
    <location>
        <begin position="1"/>
        <end position="21"/>
    </location>
</feature>
<evidence type="ECO:0000313" key="15">
    <source>
        <dbReference type="EMBL" id="EEN53603.1"/>
    </source>
</evidence>
<accession>C3Z1I5</accession>
<evidence type="ECO:0000256" key="8">
    <source>
        <dbReference type="ARBA" id="ARBA00023157"/>
    </source>
</evidence>
<dbReference type="InterPro" id="IPR017853">
    <property type="entry name" value="GH"/>
</dbReference>
<dbReference type="InterPro" id="IPR011583">
    <property type="entry name" value="Chitinase_II/V-like_cat"/>
</dbReference>
<dbReference type="CDD" id="cd02872">
    <property type="entry name" value="GH18_chitolectin_chitotriosidase"/>
    <property type="match status" value="1"/>
</dbReference>
<dbReference type="SUPFAM" id="SSF51445">
    <property type="entry name" value="(Trans)glycosidases"/>
    <property type="match status" value="1"/>
</dbReference>
<dbReference type="InterPro" id="IPR050314">
    <property type="entry name" value="Glycosyl_Hydrlase_18"/>
</dbReference>
<dbReference type="Gene3D" id="3.10.50.10">
    <property type="match status" value="1"/>
</dbReference>
<keyword evidence="5 12" id="KW-0732">Signal</keyword>
<evidence type="ECO:0000256" key="1">
    <source>
        <dbReference type="ARBA" id="ARBA00000822"/>
    </source>
</evidence>
<evidence type="ECO:0000256" key="9">
    <source>
        <dbReference type="ARBA" id="ARBA00023295"/>
    </source>
</evidence>
<dbReference type="InParanoid" id="C3Z1I5"/>
<dbReference type="InterPro" id="IPR036508">
    <property type="entry name" value="Chitin-bd_dom_sf"/>
</dbReference>
<dbReference type="GO" id="GO:0008061">
    <property type="term" value="F:chitin binding"/>
    <property type="evidence" value="ECO:0007669"/>
    <property type="project" value="UniProtKB-KW"/>
</dbReference>
<dbReference type="Pfam" id="PF00704">
    <property type="entry name" value="Glyco_hydro_18"/>
    <property type="match status" value="1"/>
</dbReference>
<evidence type="ECO:0000256" key="12">
    <source>
        <dbReference type="SAM" id="SignalP"/>
    </source>
</evidence>
<dbReference type="InterPro" id="IPR029070">
    <property type="entry name" value="Chitinase_insertion_sf"/>
</dbReference>
<organism>
    <name type="scientific">Branchiostoma floridae</name>
    <name type="common">Florida lancelet</name>
    <name type="synonym">Amphioxus</name>
    <dbReference type="NCBI Taxonomy" id="7739"/>
    <lineage>
        <taxon>Eukaryota</taxon>
        <taxon>Metazoa</taxon>
        <taxon>Chordata</taxon>
        <taxon>Cephalochordata</taxon>
        <taxon>Leptocardii</taxon>
        <taxon>Amphioxiformes</taxon>
        <taxon>Branchiostomatidae</taxon>
        <taxon>Branchiostoma</taxon>
    </lineage>
</organism>
<dbReference type="GO" id="GO:0005576">
    <property type="term" value="C:extracellular region"/>
    <property type="evidence" value="ECO:0007669"/>
    <property type="project" value="InterPro"/>
</dbReference>
<dbReference type="PROSITE" id="PS50940">
    <property type="entry name" value="CHIT_BIND_II"/>
    <property type="match status" value="1"/>
</dbReference>
<keyword evidence="10" id="KW-0624">Polysaccharide degradation</keyword>
<evidence type="ECO:0000256" key="2">
    <source>
        <dbReference type="ARBA" id="ARBA00009121"/>
    </source>
</evidence>
<dbReference type="Gene3D" id="3.20.20.80">
    <property type="entry name" value="Glycosidases"/>
    <property type="match status" value="1"/>
</dbReference>
<comment type="similarity">
    <text evidence="2">Belongs to the glycosyl hydrolase 18 family. Chitinase class II subfamily.</text>
</comment>
<evidence type="ECO:0000259" key="13">
    <source>
        <dbReference type="PROSITE" id="PS50940"/>
    </source>
</evidence>
<proteinExistence type="inferred from homology"/>
<reference evidence="15" key="1">
    <citation type="journal article" date="2008" name="Nature">
        <title>The amphioxus genome and the evolution of the chordate karyotype.</title>
        <authorList>
            <consortium name="US DOE Joint Genome Institute (JGI-PGF)"/>
            <person name="Putnam N.H."/>
            <person name="Butts T."/>
            <person name="Ferrier D.E.K."/>
            <person name="Furlong R.F."/>
            <person name="Hellsten U."/>
            <person name="Kawashima T."/>
            <person name="Robinson-Rechavi M."/>
            <person name="Shoguchi E."/>
            <person name="Terry A."/>
            <person name="Yu J.-K."/>
            <person name="Benito-Gutierrez E.L."/>
            <person name="Dubchak I."/>
            <person name="Garcia-Fernandez J."/>
            <person name="Gibson-Brown J.J."/>
            <person name="Grigoriev I.V."/>
            <person name="Horton A.C."/>
            <person name="de Jong P.J."/>
            <person name="Jurka J."/>
            <person name="Kapitonov V.V."/>
            <person name="Kohara Y."/>
            <person name="Kuroki Y."/>
            <person name="Lindquist E."/>
            <person name="Lucas S."/>
            <person name="Osoegawa K."/>
            <person name="Pennacchio L.A."/>
            <person name="Salamov A.A."/>
            <person name="Satou Y."/>
            <person name="Sauka-Spengler T."/>
            <person name="Schmutz J."/>
            <person name="Shin-I T."/>
            <person name="Toyoda A."/>
            <person name="Bronner-Fraser M."/>
            <person name="Fujiyama A."/>
            <person name="Holland L.Z."/>
            <person name="Holland P.W.H."/>
            <person name="Satoh N."/>
            <person name="Rokhsar D.S."/>
        </authorList>
    </citation>
    <scope>NUCLEOTIDE SEQUENCE [LARGE SCALE GENOMIC DNA]</scope>
    <source>
        <strain evidence="15">S238N-H82</strain>
        <tissue evidence="15">Testes</tissue>
    </source>
</reference>
<dbReference type="eggNOG" id="KOG2806">
    <property type="taxonomic scope" value="Eukaryota"/>
</dbReference>
<dbReference type="EMBL" id="GG666573">
    <property type="protein sequence ID" value="EEN53603.1"/>
    <property type="molecule type" value="Genomic_DNA"/>
</dbReference>
<evidence type="ECO:0000256" key="11">
    <source>
        <dbReference type="RuleBase" id="RU000489"/>
    </source>
</evidence>
<dbReference type="PROSITE" id="PS01095">
    <property type="entry name" value="GH18_1"/>
    <property type="match status" value="1"/>
</dbReference>
<keyword evidence="6 11" id="KW-0378">Hydrolase</keyword>
<dbReference type="Gene3D" id="2.170.140.10">
    <property type="entry name" value="Chitin binding domain"/>
    <property type="match status" value="1"/>
</dbReference>
<keyword evidence="4" id="KW-0147">Chitin-binding</keyword>
<sequence length="490" mass="54117">MKLTLLLLGIVLVQSVHYAWGYKRVCYHTNWSQYRPGIGKFFPEDIDSSLCTHIIYSFAKMVGNQLQAFEWNDESEPWMRGMYERFNDLKLTNPSLKTLLAVGGWNFGSGPFSNMVSTAGGRAEFVSTSITFLRERNFDGLDLDWEYPANRDGSRPEDKQRFTLLTRELKEAFDREAAETGREPLLLTTAVAAGASTIETAYEIAAISQYYDFINVMSYDLHGAWEEFTGLNSPLYPSASESGDQALLNQEAAINMWLAGGAPPSKLILGIGTYGRAFQLANPAENGLRAPVRGAATAGTYTREGGFLSYYEICEKLAAGATRVFDSEHLAPYATWSDQWVGYDDHESIQYKIAFLKEKGLGGFMVWALDLDDFSGNSCGSGRYPLLKEMNRLLLGGVVPTLPPRPSYNPGEVTTEQTSVIVYFSRVFSGGTGGTGTGFCANRADGYYSDPEDCASYYQCAGGFTYHNTCPSGTMWNGQNCDWASNVQCA</sequence>
<evidence type="ECO:0000256" key="7">
    <source>
        <dbReference type="ARBA" id="ARBA00023024"/>
    </source>
</evidence>
<dbReference type="AlphaFoldDB" id="C3Z1I5"/>
<dbReference type="InterPro" id="IPR002557">
    <property type="entry name" value="Chitin-bd_dom"/>
</dbReference>
<dbReference type="PANTHER" id="PTHR11177">
    <property type="entry name" value="CHITINASE"/>
    <property type="match status" value="1"/>
</dbReference>
<dbReference type="PANTHER" id="PTHR11177:SF317">
    <property type="entry name" value="CHITINASE 12-RELATED"/>
    <property type="match status" value="1"/>
</dbReference>
<dbReference type="SUPFAM" id="SSF57625">
    <property type="entry name" value="Invertebrate chitin-binding proteins"/>
    <property type="match status" value="1"/>
</dbReference>
<dbReference type="PROSITE" id="PS51910">
    <property type="entry name" value="GH18_2"/>
    <property type="match status" value="1"/>
</dbReference>
<evidence type="ECO:0000256" key="10">
    <source>
        <dbReference type="ARBA" id="ARBA00023326"/>
    </source>
</evidence>
<dbReference type="Pfam" id="PF01607">
    <property type="entry name" value="CBM_14"/>
    <property type="match status" value="1"/>
</dbReference>
<dbReference type="GO" id="GO:0008843">
    <property type="term" value="F:endochitinase activity"/>
    <property type="evidence" value="ECO:0007669"/>
    <property type="project" value="UniProtKB-EC"/>
</dbReference>
<feature type="domain" description="Chitin-binding type-2" evidence="13">
    <location>
        <begin position="437"/>
        <end position="490"/>
    </location>
</feature>
<evidence type="ECO:0000259" key="14">
    <source>
        <dbReference type="PROSITE" id="PS51910"/>
    </source>
</evidence>
<keyword evidence="9 11" id="KW-0326">Glycosidase</keyword>
<dbReference type="SUPFAM" id="SSF54556">
    <property type="entry name" value="Chitinase insertion domain"/>
    <property type="match status" value="1"/>
</dbReference>
<dbReference type="SMART" id="SM00636">
    <property type="entry name" value="Glyco_18"/>
    <property type="match status" value="1"/>
</dbReference>